<organism evidence="1 2">
    <name type="scientific">Obba rivulosa</name>
    <dbReference type="NCBI Taxonomy" id="1052685"/>
    <lineage>
        <taxon>Eukaryota</taxon>
        <taxon>Fungi</taxon>
        <taxon>Dikarya</taxon>
        <taxon>Basidiomycota</taxon>
        <taxon>Agaricomycotina</taxon>
        <taxon>Agaricomycetes</taxon>
        <taxon>Polyporales</taxon>
        <taxon>Gelatoporiaceae</taxon>
        <taxon>Obba</taxon>
    </lineage>
</organism>
<keyword evidence="2" id="KW-1185">Reference proteome</keyword>
<dbReference type="OrthoDB" id="2804421at2759"/>
<proteinExistence type="predicted"/>
<protein>
    <submittedName>
        <fullName evidence="1">Uncharacterized protein</fullName>
    </submittedName>
</protein>
<accession>A0A8E2DLS7</accession>
<sequence>MCPYLWREWRKDGAVRAGKFQSELILWTFLTHLNVLVSILASITPSDKRSVGALILSILAVERALNMWTTGECKVPLGSLGHFSIDYWNDRTEYKNGEYKSNKKASRYFKAVDSLKDQDWDGIFKGARVYCLENMDDASQRDAIAIGGSNLDDNLELVSNHGSEAGDDEL</sequence>
<dbReference type="Proteomes" id="UP000250043">
    <property type="component" value="Unassembled WGS sequence"/>
</dbReference>
<gene>
    <name evidence="1" type="ORF">OBBRIDRAFT_835187</name>
</gene>
<dbReference type="EMBL" id="KV722409">
    <property type="protein sequence ID" value="OCH90189.1"/>
    <property type="molecule type" value="Genomic_DNA"/>
</dbReference>
<evidence type="ECO:0000313" key="1">
    <source>
        <dbReference type="EMBL" id="OCH90189.1"/>
    </source>
</evidence>
<evidence type="ECO:0000313" key="2">
    <source>
        <dbReference type="Proteomes" id="UP000250043"/>
    </source>
</evidence>
<reference evidence="1 2" key="1">
    <citation type="submission" date="2016-07" db="EMBL/GenBank/DDBJ databases">
        <title>Draft genome of the white-rot fungus Obba rivulosa 3A-2.</title>
        <authorList>
            <consortium name="DOE Joint Genome Institute"/>
            <person name="Miettinen O."/>
            <person name="Riley R."/>
            <person name="Acob R."/>
            <person name="Barry K."/>
            <person name="Cullen D."/>
            <person name="De Vries R."/>
            <person name="Hainaut M."/>
            <person name="Hatakka A."/>
            <person name="Henrissat B."/>
            <person name="Hilden K."/>
            <person name="Kuo R."/>
            <person name="Labutti K."/>
            <person name="Lipzen A."/>
            <person name="Makela M.R."/>
            <person name="Sandor L."/>
            <person name="Spatafora J.W."/>
            <person name="Grigoriev I.V."/>
            <person name="Hibbett D.S."/>
        </authorList>
    </citation>
    <scope>NUCLEOTIDE SEQUENCE [LARGE SCALE GENOMIC DNA]</scope>
    <source>
        <strain evidence="1 2">3A-2</strain>
    </source>
</reference>
<name>A0A8E2DLS7_9APHY</name>
<dbReference type="AlphaFoldDB" id="A0A8E2DLS7"/>